<keyword evidence="1 3" id="KW-0808">Transferase</keyword>
<proteinExistence type="predicted"/>
<reference evidence="3 4" key="1">
    <citation type="submission" date="2021-01" db="EMBL/GenBank/DDBJ databases">
        <title>Roseomonas sp. nov, a bacterium isolated from an oil production mixture in Yumen Oilfield.</title>
        <authorList>
            <person name="Wu D."/>
        </authorList>
    </citation>
    <scope>NUCLEOTIDE SEQUENCE [LARGE SCALE GENOMIC DNA]</scope>
    <source>
        <strain evidence="3 4">ROY-5-3</strain>
    </source>
</reference>
<feature type="region of interest" description="Disordered" evidence="2">
    <location>
        <begin position="1"/>
        <end position="27"/>
    </location>
</feature>
<evidence type="ECO:0000256" key="1">
    <source>
        <dbReference type="ARBA" id="ARBA00022679"/>
    </source>
</evidence>
<dbReference type="PANTHER" id="PTHR13707">
    <property type="entry name" value="KETOACID-COENZYME A TRANSFERASE"/>
    <property type="match status" value="1"/>
</dbReference>
<sequence>MSVLRAPFHGAPDPHRFQQDGPEDGDRTMGKIYDDATSALAGLLRDDMTIMSGGFGLGGIPSVLIEAIRESGVKGLTVISNNAGVDDAGLGLLLHTRQIRKMISSYVGENATFAKQYLAGELEIEFNPQGTLAERIRAGGAGIPAFFTKTGYGTAVAEGKETREFDGSHYVMERGLFADLAIIHAWMGDHEGNLVYRKTARNFNPVMATAAKVTVAQVEHIVANGQIDADHIHTPGIFVKRMIALPPGFEKRIEQRTVRKRPAAAAAGAESQA</sequence>
<evidence type="ECO:0000256" key="2">
    <source>
        <dbReference type="SAM" id="MobiDB-lite"/>
    </source>
</evidence>
<dbReference type="SMART" id="SM00882">
    <property type="entry name" value="CoA_trans"/>
    <property type="match status" value="1"/>
</dbReference>
<dbReference type="EMBL" id="JAERQM010000007">
    <property type="protein sequence ID" value="MBU8546364.1"/>
    <property type="molecule type" value="Genomic_DNA"/>
</dbReference>
<dbReference type="Proteomes" id="UP000689967">
    <property type="component" value="Unassembled WGS sequence"/>
</dbReference>
<name>A0ABS6HCD2_9PROT</name>
<feature type="compositionally biased region" description="Basic and acidic residues" evidence="2">
    <location>
        <begin position="12"/>
        <end position="27"/>
    </location>
</feature>
<organism evidence="3 4">
    <name type="scientific">Falsiroseomonas oleicola</name>
    <dbReference type="NCBI Taxonomy" id="2801474"/>
    <lineage>
        <taxon>Bacteria</taxon>
        <taxon>Pseudomonadati</taxon>
        <taxon>Pseudomonadota</taxon>
        <taxon>Alphaproteobacteria</taxon>
        <taxon>Acetobacterales</taxon>
        <taxon>Roseomonadaceae</taxon>
        <taxon>Falsiroseomonas</taxon>
    </lineage>
</organism>
<gene>
    <name evidence="3" type="ORF">JJQ90_21770</name>
</gene>
<comment type="caution">
    <text evidence="3">The sequence shown here is derived from an EMBL/GenBank/DDBJ whole genome shotgun (WGS) entry which is preliminary data.</text>
</comment>
<evidence type="ECO:0000313" key="3">
    <source>
        <dbReference type="EMBL" id="MBU8546364.1"/>
    </source>
</evidence>
<dbReference type="RefSeq" id="WP_216878377.1">
    <property type="nucleotide sequence ID" value="NZ_JAERQM010000007.1"/>
</dbReference>
<dbReference type="NCBIfam" id="TIGR02429">
    <property type="entry name" value="pcaI_scoA_fam"/>
    <property type="match status" value="1"/>
</dbReference>
<protein>
    <submittedName>
        <fullName evidence="3">CoA transferase subunit A</fullName>
    </submittedName>
</protein>
<dbReference type="InterPro" id="IPR012792">
    <property type="entry name" value="3-oxoacid_CoA-transf_A"/>
</dbReference>
<dbReference type="Pfam" id="PF01144">
    <property type="entry name" value="CoA_trans"/>
    <property type="match status" value="1"/>
</dbReference>
<dbReference type="InterPro" id="IPR004165">
    <property type="entry name" value="CoA_trans_fam_I"/>
</dbReference>
<evidence type="ECO:0000313" key="4">
    <source>
        <dbReference type="Proteomes" id="UP000689967"/>
    </source>
</evidence>
<keyword evidence="4" id="KW-1185">Reference proteome</keyword>
<dbReference type="GO" id="GO:0016740">
    <property type="term" value="F:transferase activity"/>
    <property type="evidence" value="ECO:0007669"/>
    <property type="project" value="UniProtKB-KW"/>
</dbReference>
<accession>A0ABS6HCD2</accession>
<dbReference type="PANTHER" id="PTHR13707:SF60">
    <property type="entry name" value="ACETATE COA-TRANSFERASE SUBUNIT ALPHA"/>
    <property type="match status" value="1"/>
</dbReference>